<protein>
    <submittedName>
        <fullName evidence="1">Uncharacterized protein</fullName>
    </submittedName>
</protein>
<keyword evidence="2" id="KW-1185">Reference proteome</keyword>
<dbReference type="EMBL" id="AZIL01001035">
    <property type="protein sequence ID" value="EWM25190.1"/>
    <property type="molecule type" value="Genomic_DNA"/>
</dbReference>
<evidence type="ECO:0000313" key="1">
    <source>
        <dbReference type="EMBL" id="EWM25190.1"/>
    </source>
</evidence>
<accession>W7TDX5</accession>
<sequence length="105" mass="12125">MTAYNGASDTLSGHWMQNGLCFRVGIQNAPSCLVRKQKHGNWRRLYHCLEDLKPFELPTFLFLLHTLPLSRQCTICTCPSLLESKLFFNWHRGIINVRPSLPLLL</sequence>
<dbReference type="AlphaFoldDB" id="W7TDX5"/>
<organism evidence="1 2">
    <name type="scientific">Nannochloropsis gaditana</name>
    <dbReference type="NCBI Taxonomy" id="72520"/>
    <lineage>
        <taxon>Eukaryota</taxon>
        <taxon>Sar</taxon>
        <taxon>Stramenopiles</taxon>
        <taxon>Ochrophyta</taxon>
        <taxon>Eustigmatophyceae</taxon>
        <taxon>Eustigmatales</taxon>
        <taxon>Monodopsidaceae</taxon>
        <taxon>Nannochloropsis</taxon>
    </lineage>
</organism>
<name>W7TDX5_9STRA</name>
<proteinExistence type="predicted"/>
<reference evidence="1 2" key="1">
    <citation type="journal article" date="2014" name="Mol. Plant">
        <title>Chromosome Scale Genome Assembly and Transcriptome Profiling of Nannochloropsis gaditana in Nitrogen Depletion.</title>
        <authorList>
            <person name="Corteggiani Carpinelli E."/>
            <person name="Telatin A."/>
            <person name="Vitulo N."/>
            <person name="Forcato C."/>
            <person name="D'Angelo M."/>
            <person name="Schiavon R."/>
            <person name="Vezzi A."/>
            <person name="Giacometti G.M."/>
            <person name="Morosinotto T."/>
            <person name="Valle G."/>
        </authorList>
    </citation>
    <scope>NUCLEOTIDE SEQUENCE [LARGE SCALE GENOMIC DNA]</scope>
    <source>
        <strain evidence="1 2">B-31</strain>
    </source>
</reference>
<comment type="caution">
    <text evidence="1">The sequence shown here is derived from an EMBL/GenBank/DDBJ whole genome shotgun (WGS) entry which is preliminary data.</text>
</comment>
<evidence type="ECO:0000313" key="2">
    <source>
        <dbReference type="Proteomes" id="UP000019335"/>
    </source>
</evidence>
<dbReference type="Proteomes" id="UP000019335">
    <property type="component" value="Chromosome 12"/>
</dbReference>
<gene>
    <name evidence="1" type="ORF">Naga_100146g6</name>
</gene>